<dbReference type="AlphaFoldDB" id="D6WDN9"/>
<organism evidence="2 3">
    <name type="scientific">Tribolium castaneum</name>
    <name type="common">Red flour beetle</name>
    <dbReference type="NCBI Taxonomy" id="7070"/>
    <lineage>
        <taxon>Eukaryota</taxon>
        <taxon>Metazoa</taxon>
        <taxon>Ecdysozoa</taxon>
        <taxon>Arthropoda</taxon>
        <taxon>Hexapoda</taxon>
        <taxon>Insecta</taxon>
        <taxon>Pterygota</taxon>
        <taxon>Neoptera</taxon>
        <taxon>Endopterygota</taxon>
        <taxon>Coleoptera</taxon>
        <taxon>Polyphaga</taxon>
        <taxon>Cucujiformia</taxon>
        <taxon>Tenebrionidae</taxon>
        <taxon>Tenebrionidae incertae sedis</taxon>
        <taxon>Tribolium</taxon>
    </lineage>
</organism>
<gene>
    <name evidence="2" type="primary">GLEAN_03695</name>
    <name evidence="2" type="ORF">TcasGA2_TC003695</name>
</gene>
<name>D6WDN9_TRICA</name>
<proteinExistence type="predicted"/>
<reference evidence="2 3" key="2">
    <citation type="journal article" date="2010" name="Nucleic Acids Res.">
        <title>BeetleBase in 2010: revisions to provide comprehensive genomic information for Tribolium castaneum.</title>
        <authorList>
            <person name="Kim H.S."/>
            <person name="Murphy T."/>
            <person name="Xia J."/>
            <person name="Caragea D."/>
            <person name="Park Y."/>
            <person name="Beeman R.W."/>
            <person name="Lorenzen M.D."/>
            <person name="Butcher S."/>
            <person name="Manak J.R."/>
            <person name="Brown S.J."/>
        </authorList>
    </citation>
    <scope>GENOME REANNOTATION</scope>
    <source>
        <strain evidence="2 3">Georgia GA2</strain>
    </source>
</reference>
<evidence type="ECO:0000256" key="1">
    <source>
        <dbReference type="SAM" id="MobiDB-lite"/>
    </source>
</evidence>
<dbReference type="HOGENOM" id="CLU_3417546_0_0_1"/>
<sequence>MAGEGRAGYDHRAAPPNVRHGANNIN</sequence>
<evidence type="ECO:0000313" key="2">
    <source>
        <dbReference type="EMBL" id="EFA00808.1"/>
    </source>
</evidence>
<dbReference type="Proteomes" id="UP000007266">
    <property type="component" value="Linkage group 3"/>
</dbReference>
<reference evidence="2 3" key="1">
    <citation type="journal article" date="2008" name="Nature">
        <title>The genome of the model beetle and pest Tribolium castaneum.</title>
        <authorList>
            <consortium name="Tribolium Genome Sequencing Consortium"/>
            <person name="Richards S."/>
            <person name="Gibbs R.A."/>
            <person name="Weinstock G.M."/>
            <person name="Brown S.J."/>
            <person name="Denell R."/>
            <person name="Beeman R.W."/>
            <person name="Gibbs R."/>
            <person name="Beeman R.W."/>
            <person name="Brown S.J."/>
            <person name="Bucher G."/>
            <person name="Friedrich M."/>
            <person name="Grimmelikhuijzen C.J."/>
            <person name="Klingler M."/>
            <person name="Lorenzen M."/>
            <person name="Richards S."/>
            <person name="Roth S."/>
            <person name="Schroder R."/>
            <person name="Tautz D."/>
            <person name="Zdobnov E.M."/>
            <person name="Muzny D."/>
            <person name="Gibbs R.A."/>
            <person name="Weinstock G.M."/>
            <person name="Attaway T."/>
            <person name="Bell S."/>
            <person name="Buhay C.J."/>
            <person name="Chandrabose M.N."/>
            <person name="Chavez D."/>
            <person name="Clerk-Blankenburg K.P."/>
            <person name="Cree A."/>
            <person name="Dao M."/>
            <person name="Davis C."/>
            <person name="Chacko J."/>
            <person name="Dinh H."/>
            <person name="Dugan-Rocha S."/>
            <person name="Fowler G."/>
            <person name="Garner T.T."/>
            <person name="Garnes J."/>
            <person name="Gnirke A."/>
            <person name="Hawes A."/>
            <person name="Hernandez J."/>
            <person name="Hines S."/>
            <person name="Holder M."/>
            <person name="Hume J."/>
            <person name="Jhangiani S.N."/>
            <person name="Joshi V."/>
            <person name="Khan Z.M."/>
            <person name="Jackson L."/>
            <person name="Kovar C."/>
            <person name="Kowis A."/>
            <person name="Lee S."/>
            <person name="Lewis L.R."/>
            <person name="Margolis J."/>
            <person name="Morgan M."/>
            <person name="Nazareth L.V."/>
            <person name="Nguyen N."/>
            <person name="Okwuonu G."/>
            <person name="Parker D."/>
            <person name="Richards S."/>
            <person name="Ruiz S.J."/>
            <person name="Santibanez J."/>
            <person name="Savard J."/>
            <person name="Scherer S.E."/>
            <person name="Schneider B."/>
            <person name="Sodergren E."/>
            <person name="Tautz D."/>
            <person name="Vattahil S."/>
            <person name="Villasana D."/>
            <person name="White C.S."/>
            <person name="Wright R."/>
            <person name="Park Y."/>
            <person name="Beeman R.W."/>
            <person name="Lord J."/>
            <person name="Oppert B."/>
            <person name="Lorenzen M."/>
            <person name="Brown S."/>
            <person name="Wang L."/>
            <person name="Savard J."/>
            <person name="Tautz D."/>
            <person name="Richards S."/>
            <person name="Weinstock G."/>
            <person name="Gibbs R.A."/>
            <person name="Liu Y."/>
            <person name="Worley K."/>
            <person name="Weinstock G."/>
            <person name="Elsik C.G."/>
            <person name="Reese J.T."/>
            <person name="Elhaik E."/>
            <person name="Landan G."/>
            <person name="Graur D."/>
            <person name="Arensburger P."/>
            <person name="Atkinson P."/>
            <person name="Beeman R.W."/>
            <person name="Beidler J."/>
            <person name="Brown S.J."/>
            <person name="Demuth J.P."/>
            <person name="Drury D.W."/>
            <person name="Du Y.Z."/>
            <person name="Fujiwara H."/>
            <person name="Lorenzen M."/>
            <person name="Maselli V."/>
            <person name="Osanai M."/>
            <person name="Park Y."/>
            <person name="Robertson H.M."/>
            <person name="Tu Z."/>
            <person name="Wang J.J."/>
            <person name="Wang S."/>
            <person name="Richards S."/>
            <person name="Song H."/>
            <person name="Zhang L."/>
            <person name="Sodergren E."/>
            <person name="Werner D."/>
            <person name="Stanke M."/>
            <person name="Morgenstern B."/>
            <person name="Solovyev V."/>
            <person name="Kosarev P."/>
            <person name="Brown G."/>
            <person name="Chen H.C."/>
            <person name="Ermolaeva O."/>
            <person name="Hlavina W."/>
            <person name="Kapustin Y."/>
            <person name="Kiryutin B."/>
            <person name="Kitts P."/>
            <person name="Maglott D."/>
            <person name="Pruitt K."/>
            <person name="Sapojnikov V."/>
            <person name="Souvorov A."/>
            <person name="Mackey A.J."/>
            <person name="Waterhouse R.M."/>
            <person name="Wyder S."/>
            <person name="Zdobnov E.M."/>
            <person name="Zdobnov E.M."/>
            <person name="Wyder S."/>
            <person name="Kriventseva E.V."/>
            <person name="Kadowaki T."/>
            <person name="Bork P."/>
            <person name="Aranda M."/>
            <person name="Bao R."/>
            <person name="Beermann A."/>
            <person name="Berns N."/>
            <person name="Bolognesi R."/>
            <person name="Bonneton F."/>
            <person name="Bopp D."/>
            <person name="Brown S.J."/>
            <person name="Bucher G."/>
            <person name="Butts T."/>
            <person name="Chaumot A."/>
            <person name="Denell R.E."/>
            <person name="Ferrier D.E."/>
            <person name="Friedrich M."/>
            <person name="Gordon C.M."/>
            <person name="Jindra M."/>
            <person name="Klingler M."/>
            <person name="Lan Q."/>
            <person name="Lattorff H.M."/>
            <person name="Laudet V."/>
            <person name="von Levetsow C."/>
            <person name="Liu Z."/>
            <person name="Lutz R."/>
            <person name="Lynch J.A."/>
            <person name="da Fonseca R.N."/>
            <person name="Posnien N."/>
            <person name="Reuter R."/>
            <person name="Roth S."/>
            <person name="Savard J."/>
            <person name="Schinko J.B."/>
            <person name="Schmitt C."/>
            <person name="Schoppmeier M."/>
            <person name="Schroder R."/>
            <person name="Shippy T.D."/>
            <person name="Simonnet F."/>
            <person name="Marques-Souza H."/>
            <person name="Tautz D."/>
            <person name="Tomoyasu Y."/>
            <person name="Trauner J."/>
            <person name="Van der Zee M."/>
            <person name="Vervoort M."/>
            <person name="Wittkopp N."/>
            <person name="Wimmer E.A."/>
            <person name="Yang X."/>
            <person name="Jones A.K."/>
            <person name="Sattelle D.B."/>
            <person name="Ebert P.R."/>
            <person name="Nelson D."/>
            <person name="Scott J.G."/>
            <person name="Beeman R.W."/>
            <person name="Muthukrishnan S."/>
            <person name="Kramer K.J."/>
            <person name="Arakane Y."/>
            <person name="Beeman R.W."/>
            <person name="Zhu Q."/>
            <person name="Hogenkamp D."/>
            <person name="Dixit R."/>
            <person name="Oppert B."/>
            <person name="Jiang H."/>
            <person name="Zou Z."/>
            <person name="Marshall J."/>
            <person name="Elpidina E."/>
            <person name="Vinokurov K."/>
            <person name="Oppert C."/>
            <person name="Zou Z."/>
            <person name="Evans J."/>
            <person name="Lu Z."/>
            <person name="Zhao P."/>
            <person name="Sumathipala N."/>
            <person name="Altincicek B."/>
            <person name="Vilcinskas A."/>
            <person name="Williams M."/>
            <person name="Hultmark D."/>
            <person name="Hetru C."/>
            <person name="Jiang H."/>
            <person name="Grimmelikhuijzen C.J."/>
            <person name="Hauser F."/>
            <person name="Cazzamali G."/>
            <person name="Williamson M."/>
            <person name="Park Y."/>
            <person name="Li B."/>
            <person name="Tanaka Y."/>
            <person name="Predel R."/>
            <person name="Neupert S."/>
            <person name="Schachtner J."/>
            <person name="Verleyen P."/>
            <person name="Raible F."/>
            <person name="Bork P."/>
            <person name="Friedrich M."/>
            <person name="Walden K.K."/>
            <person name="Robertson H.M."/>
            <person name="Angeli S."/>
            <person name="Foret S."/>
            <person name="Bucher G."/>
            <person name="Schuetz S."/>
            <person name="Maleszka R."/>
            <person name="Wimmer E.A."/>
            <person name="Beeman R.W."/>
            <person name="Lorenzen M."/>
            <person name="Tomoyasu Y."/>
            <person name="Miller S.C."/>
            <person name="Grossmann D."/>
            <person name="Bucher G."/>
        </authorList>
    </citation>
    <scope>NUCLEOTIDE SEQUENCE [LARGE SCALE GENOMIC DNA]</scope>
    <source>
        <strain evidence="2 3">Georgia GA2</strain>
    </source>
</reference>
<evidence type="ECO:0000313" key="3">
    <source>
        <dbReference type="Proteomes" id="UP000007266"/>
    </source>
</evidence>
<dbReference type="EMBL" id="KQ971322">
    <property type="protein sequence ID" value="EFA00808.1"/>
    <property type="molecule type" value="Genomic_DNA"/>
</dbReference>
<feature type="region of interest" description="Disordered" evidence="1">
    <location>
        <begin position="1"/>
        <end position="26"/>
    </location>
</feature>
<protein>
    <submittedName>
        <fullName evidence="2">Uncharacterized protein</fullName>
    </submittedName>
</protein>
<accession>D6WDN9</accession>
<dbReference type="InParanoid" id="D6WDN9"/>
<keyword evidence="3" id="KW-1185">Reference proteome</keyword>